<proteinExistence type="predicted"/>
<protein>
    <submittedName>
        <fullName evidence="2">Polysaccharide pyruvyl transferase family protein</fullName>
    </submittedName>
</protein>
<dbReference type="InterPro" id="IPR007345">
    <property type="entry name" value="Polysacch_pyruvyl_Trfase"/>
</dbReference>
<gene>
    <name evidence="2" type="ORF">KME32_07440</name>
</gene>
<keyword evidence="2" id="KW-0808">Transferase</keyword>
<dbReference type="PANTHER" id="PTHR36836:SF1">
    <property type="entry name" value="COLANIC ACID BIOSYNTHESIS PROTEIN WCAK"/>
    <property type="match status" value="1"/>
</dbReference>
<comment type="caution">
    <text evidence="2">The sequence shown here is derived from an EMBL/GenBank/DDBJ whole genome shotgun (WGS) entry which is preliminary data.</text>
</comment>
<organism evidence="2 3">
    <name type="scientific">Mojavia pulchra JT2-VF2</name>
    <dbReference type="NCBI Taxonomy" id="287848"/>
    <lineage>
        <taxon>Bacteria</taxon>
        <taxon>Bacillati</taxon>
        <taxon>Cyanobacteriota</taxon>
        <taxon>Cyanophyceae</taxon>
        <taxon>Nostocales</taxon>
        <taxon>Nostocaceae</taxon>
    </lineage>
</organism>
<evidence type="ECO:0000313" key="2">
    <source>
        <dbReference type="EMBL" id="MBW4560983.1"/>
    </source>
</evidence>
<accession>A0A951PXI6</accession>
<dbReference type="AlphaFoldDB" id="A0A951PXI6"/>
<dbReference type="Proteomes" id="UP000715781">
    <property type="component" value="Unassembled WGS sequence"/>
</dbReference>
<name>A0A951PXI6_9NOST</name>
<feature type="domain" description="Polysaccharide pyruvyl transferase" evidence="1">
    <location>
        <begin position="62"/>
        <end position="374"/>
    </location>
</feature>
<dbReference type="PANTHER" id="PTHR36836">
    <property type="entry name" value="COLANIC ACID BIOSYNTHESIS PROTEIN WCAK"/>
    <property type="match status" value="1"/>
</dbReference>
<evidence type="ECO:0000313" key="3">
    <source>
        <dbReference type="Proteomes" id="UP000715781"/>
    </source>
</evidence>
<reference evidence="2" key="1">
    <citation type="submission" date="2021-05" db="EMBL/GenBank/DDBJ databases">
        <authorList>
            <person name="Pietrasiak N."/>
            <person name="Ward R."/>
            <person name="Stajich J.E."/>
            <person name="Kurbessoian T."/>
        </authorList>
    </citation>
    <scope>NUCLEOTIDE SEQUENCE</scope>
    <source>
        <strain evidence="2">JT2-VF2</strain>
    </source>
</reference>
<dbReference type="Pfam" id="PF04230">
    <property type="entry name" value="PS_pyruv_trans"/>
    <property type="match status" value="1"/>
</dbReference>
<evidence type="ECO:0000259" key="1">
    <source>
        <dbReference type="Pfam" id="PF04230"/>
    </source>
</evidence>
<dbReference type="EMBL" id="JAHHHN010000003">
    <property type="protein sequence ID" value="MBW4560983.1"/>
    <property type="molecule type" value="Genomic_DNA"/>
</dbReference>
<reference evidence="2" key="2">
    <citation type="journal article" date="2022" name="Microbiol. Resour. Announc.">
        <title>Metagenome Sequencing to Explore Phylogenomics of Terrestrial Cyanobacteria.</title>
        <authorList>
            <person name="Ward R.D."/>
            <person name="Stajich J.E."/>
            <person name="Johansen J.R."/>
            <person name="Huntemann M."/>
            <person name="Clum A."/>
            <person name="Foster B."/>
            <person name="Foster B."/>
            <person name="Roux S."/>
            <person name="Palaniappan K."/>
            <person name="Varghese N."/>
            <person name="Mukherjee S."/>
            <person name="Reddy T.B.K."/>
            <person name="Daum C."/>
            <person name="Copeland A."/>
            <person name="Chen I.A."/>
            <person name="Ivanova N.N."/>
            <person name="Kyrpides N.C."/>
            <person name="Shapiro N."/>
            <person name="Eloe-Fadrosh E.A."/>
            <person name="Pietrasiak N."/>
        </authorList>
    </citation>
    <scope>NUCLEOTIDE SEQUENCE</scope>
    <source>
        <strain evidence="2">JT2-VF2</strain>
    </source>
</reference>
<dbReference type="GO" id="GO:0016740">
    <property type="term" value="F:transferase activity"/>
    <property type="evidence" value="ECO:0007669"/>
    <property type="project" value="UniProtKB-KW"/>
</dbReference>
<sequence length="436" mass="49583">MFSLKKFYWNWKKRLMQRFKVQIVPLYLSTYVALQKVIRQTRVSGDKFSSVLILPPAPPGSLGDEALLTATVEYFKMQGAKRIGIVTYESDSQWANISLTDDETTSLNYHYLHEYLSSPEALFHFAHAVSSYECFYCIGADVMDGYYSEKDTLQRLKFVSMANAMGVKAAVVSFSFNDKPIPNVIQSLQELPSDIRLCSRDLISYQRLIHHLKRPVELGADLAFLLNPDMDTEIVESISQWVCQQRANNRIVVGINANYKLIDELEVKTLDQLIKTFVDTLIGLYSKNEKLSFLLIPHDFRNIGEKNSDVFLAEAILEVLPSEIRTHCTKVPTPCSAREIKAICRNLDIVLSGRMHLAIACLGQETPAACITYQGKFEGLYKHFELDGMTIEPQQALQPGNLVNFFMPLIEKRDDIRKHIRAKLPNIQKLAKANFG</sequence>